<gene>
    <name evidence="1" type="ORF">HMPREF3192_01325</name>
</gene>
<keyword evidence="2" id="KW-1185">Reference proteome</keyword>
<dbReference type="EMBL" id="LSCR01000042">
    <property type="protein sequence ID" value="KXB32956.1"/>
    <property type="molecule type" value="Genomic_DNA"/>
</dbReference>
<accession>A0A133XPV7</accession>
<protein>
    <submittedName>
        <fullName evidence="1">Uncharacterized protein</fullName>
    </submittedName>
</protein>
<organism evidence="1 2">
    <name type="scientific">Atopobium deltae</name>
    <dbReference type="NCBI Taxonomy" id="1393034"/>
    <lineage>
        <taxon>Bacteria</taxon>
        <taxon>Bacillati</taxon>
        <taxon>Actinomycetota</taxon>
        <taxon>Coriobacteriia</taxon>
        <taxon>Coriobacteriales</taxon>
        <taxon>Atopobiaceae</taxon>
        <taxon>Atopobium</taxon>
    </lineage>
</organism>
<sequence length="48" mass="5482">MSTGCFLTYEYVFLPFIGLLEGLKAQEQDSIRKFLGPKAQQTYDSLAY</sequence>
<evidence type="ECO:0000313" key="2">
    <source>
        <dbReference type="Proteomes" id="UP000070675"/>
    </source>
</evidence>
<evidence type="ECO:0000313" key="1">
    <source>
        <dbReference type="EMBL" id="KXB32956.1"/>
    </source>
</evidence>
<reference evidence="2" key="1">
    <citation type="submission" date="2016-01" db="EMBL/GenBank/DDBJ databases">
        <authorList>
            <person name="Mitreva M."/>
            <person name="Pepin K.H."/>
            <person name="Mihindukulasuriya K.A."/>
            <person name="Fulton R."/>
            <person name="Fronick C."/>
            <person name="O'Laughlin M."/>
            <person name="Miner T."/>
            <person name="Herter B."/>
            <person name="Rosa B.A."/>
            <person name="Cordes M."/>
            <person name="Tomlinson C."/>
            <person name="Wollam A."/>
            <person name="Palsikar V.B."/>
            <person name="Mardis E.R."/>
            <person name="Wilson R.K."/>
        </authorList>
    </citation>
    <scope>NUCLEOTIDE SEQUENCE [LARGE SCALE GENOMIC DNA]</scope>
    <source>
        <strain evidence="2">DNF00019</strain>
    </source>
</reference>
<comment type="caution">
    <text evidence="1">The sequence shown here is derived from an EMBL/GenBank/DDBJ whole genome shotgun (WGS) entry which is preliminary data.</text>
</comment>
<name>A0A133XPV7_9ACTN</name>
<dbReference type="PATRIC" id="fig|1393034.3.peg.1290"/>
<dbReference type="AlphaFoldDB" id="A0A133XPV7"/>
<proteinExistence type="predicted"/>
<dbReference type="STRING" id="1393034.HMPREF3192_01325"/>
<dbReference type="Proteomes" id="UP000070675">
    <property type="component" value="Unassembled WGS sequence"/>
</dbReference>